<dbReference type="InterPro" id="IPR008063">
    <property type="entry name" value="Fas_rcpt"/>
</dbReference>
<comment type="caution">
    <text evidence="1">Lacks conserved residue(s) required for the propagation of feature annotation.</text>
</comment>
<evidence type="ECO:0000313" key="4">
    <source>
        <dbReference type="Proteomes" id="UP001497482"/>
    </source>
</evidence>
<proteinExistence type="predicted"/>
<gene>
    <name evidence="3" type="ORF">KC01_LOCUS34424</name>
</gene>
<dbReference type="GO" id="GO:0007165">
    <property type="term" value="P:signal transduction"/>
    <property type="evidence" value="ECO:0007669"/>
    <property type="project" value="InterPro"/>
</dbReference>
<dbReference type="EMBL" id="OZ035827">
    <property type="protein sequence ID" value="CAL1607374.1"/>
    <property type="molecule type" value="Genomic_DNA"/>
</dbReference>
<evidence type="ECO:0000259" key="2">
    <source>
        <dbReference type="PROSITE" id="PS50050"/>
    </source>
</evidence>
<accession>A0AAV2M245</accession>
<dbReference type="GO" id="GO:0009897">
    <property type="term" value="C:external side of plasma membrane"/>
    <property type="evidence" value="ECO:0007669"/>
    <property type="project" value="TreeGrafter"/>
</dbReference>
<dbReference type="GO" id="GO:0004888">
    <property type="term" value="F:transmembrane signaling receptor activity"/>
    <property type="evidence" value="ECO:0007669"/>
    <property type="project" value="InterPro"/>
</dbReference>
<feature type="disulfide bond" evidence="1">
    <location>
        <begin position="44"/>
        <end position="59"/>
    </location>
</feature>
<dbReference type="PANTHER" id="PTHR46838">
    <property type="entry name" value="TUMOR NECROSIS FACTOR RECEPTOR SUPERFAMILY MEMBER 14"/>
    <property type="match status" value="1"/>
</dbReference>
<feature type="repeat" description="TNFR-Cys" evidence="1">
    <location>
        <begin position="43"/>
        <end position="85"/>
    </location>
</feature>
<dbReference type="SMART" id="SM00208">
    <property type="entry name" value="TNFR"/>
    <property type="match status" value="4"/>
</dbReference>
<dbReference type="Proteomes" id="UP001497482">
    <property type="component" value="Chromosome 5"/>
</dbReference>
<dbReference type="AlphaFoldDB" id="A0AAV2M245"/>
<feature type="domain" description="TNFR-Cys" evidence="2">
    <location>
        <begin position="43"/>
        <end position="85"/>
    </location>
</feature>
<reference evidence="3 4" key="1">
    <citation type="submission" date="2024-04" db="EMBL/GenBank/DDBJ databases">
        <authorList>
            <person name="Waldvogel A.-M."/>
            <person name="Schoenle A."/>
        </authorList>
    </citation>
    <scope>NUCLEOTIDE SEQUENCE [LARGE SCALE GENOMIC DNA]</scope>
</reference>
<dbReference type="PRINTS" id="PR01680">
    <property type="entry name" value="TNFACTORR6"/>
</dbReference>
<protein>
    <recommendedName>
        <fullName evidence="2">TNFR-Cys domain-containing protein</fullName>
    </recommendedName>
</protein>
<dbReference type="PROSITE" id="PS50050">
    <property type="entry name" value="TNFR_NGFR_2"/>
    <property type="match status" value="1"/>
</dbReference>
<dbReference type="GO" id="GO:0006915">
    <property type="term" value="P:apoptotic process"/>
    <property type="evidence" value="ECO:0007669"/>
    <property type="project" value="InterPro"/>
</dbReference>
<keyword evidence="1" id="KW-1015">Disulfide bond</keyword>
<dbReference type="PANTHER" id="PTHR46838:SF1">
    <property type="entry name" value="TUMOR NECROSIS FACTOR RECEPTOR SUPERFAMILY MEMBER 14"/>
    <property type="match status" value="1"/>
</dbReference>
<keyword evidence="4" id="KW-1185">Reference proteome</keyword>
<dbReference type="GO" id="GO:0050830">
    <property type="term" value="P:defense response to Gram-positive bacterium"/>
    <property type="evidence" value="ECO:0007669"/>
    <property type="project" value="TreeGrafter"/>
</dbReference>
<dbReference type="GO" id="GO:2000406">
    <property type="term" value="P:positive regulation of T cell migration"/>
    <property type="evidence" value="ECO:0007669"/>
    <property type="project" value="TreeGrafter"/>
</dbReference>
<evidence type="ECO:0000313" key="3">
    <source>
        <dbReference type="EMBL" id="CAL1607374.1"/>
    </source>
</evidence>
<dbReference type="PROSITE" id="PS00652">
    <property type="entry name" value="TNFR_NGFR_1"/>
    <property type="match status" value="1"/>
</dbReference>
<dbReference type="GO" id="GO:0050829">
    <property type="term" value="P:defense response to Gram-negative bacterium"/>
    <property type="evidence" value="ECO:0007669"/>
    <property type="project" value="TreeGrafter"/>
</dbReference>
<dbReference type="Pfam" id="PF00020">
    <property type="entry name" value="TNFR_c6"/>
    <property type="match status" value="2"/>
</dbReference>
<dbReference type="CDD" id="cd13405">
    <property type="entry name" value="TNFRSF14_teleost"/>
    <property type="match status" value="1"/>
</dbReference>
<dbReference type="GO" id="GO:0002720">
    <property type="term" value="P:positive regulation of cytokine production involved in immune response"/>
    <property type="evidence" value="ECO:0007669"/>
    <property type="project" value="TreeGrafter"/>
</dbReference>
<sequence length="255" mass="27694">MCHPVPSCHRAEYLYKGECCPMCPAGTFVKKDCSEFRSTSCEPCPDGTYQEEPTGRGQCQRCRMCAAGSGLKVKAPCSRTSNTVCEADEGHFCLGPLEDFSCGASQRHRRCLPGEYIRKPGGPFADTECGTCANGSFSNGTLSLCQPHTQCEQLDKVTVAAGTSESDAECGEKTLGLESHSRRLDMNRPEGGSVFMTQCLNKVSSQQVLTPIFRMEDPPLGSRDQPEPAPERLLPLVSSRGVGEEQLLKVPLYLL</sequence>
<evidence type="ECO:0000256" key="1">
    <source>
        <dbReference type="PROSITE-ProRule" id="PRU00206"/>
    </source>
</evidence>
<dbReference type="Gene3D" id="2.10.50.10">
    <property type="entry name" value="Tumor Necrosis Factor Receptor, subunit A, domain 2"/>
    <property type="match status" value="3"/>
</dbReference>
<dbReference type="InterPro" id="IPR001368">
    <property type="entry name" value="TNFR/NGFR_Cys_rich_reg"/>
</dbReference>
<dbReference type="FunFam" id="2.10.50.10:FF:000007">
    <property type="entry name" value="TNF receptor superfamily member 14"/>
    <property type="match status" value="1"/>
</dbReference>
<dbReference type="GO" id="GO:0006955">
    <property type="term" value="P:immune response"/>
    <property type="evidence" value="ECO:0007669"/>
    <property type="project" value="InterPro"/>
</dbReference>
<organism evidence="3 4">
    <name type="scientific">Knipowitschia caucasica</name>
    <name type="common">Caucasian dwarf goby</name>
    <name type="synonym">Pomatoschistus caucasicus</name>
    <dbReference type="NCBI Taxonomy" id="637954"/>
    <lineage>
        <taxon>Eukaryota</taxon>
        <taxon>Metazoa</taxon>
        <taxon>Chordata</taxon>
        <taxon>Craniata</taxon>
        <taxon>Vertebrata</taxon>
        <taxon>Euteleostomi</taxon>
        <taxon>Actinopterygii</taxon>
        <taxon>Neopterygii</taxon>
        <taxon>Teleostei</taxon>
        <taxon>Neoteleostei</taxon>
        <taxon>Acanthomorphata</taxon>
        <taxon>Gobiaria</taxon>
        <taxon>Gobiiformes</taxon>
        <taxon>Gobioidei</taxon>
        <taxon>Gobiidae</taxon>
        <taxon>Gobiinae</taxon>
        <taxon>Knipowitschia</taxon>
    </lineage>
</organism>
<dbReference type="GO" id="GO:0046642">
    <property type="term" value="P:negative regulation of alpha-beta T cell proliferation"/>
    <property type="evidence" value="ECO:0007669"/>
    <property type="project" value="TreeGrafter"/>
</dbReference>
<name>A0AAV2M245_KNICA</name>
<dbReference type="SUPFAM" id="SSF57586">
    <property type="entry name" value="TNF receptor-like"/>
    <property type="match status" value="2"/>
</dbReference>